<dbReference type="Pfam" id="PF20703">
    <property type="entry name" value="nSTAND1"/>
    <property type="match status" value="1"/>
</dbReference>
<dbReference type="PRINTS" id="PR00320">
    <property type="entry name" value="GPROTEINBRPT"/>
</dbReference>
<dbReference type="PANTHER" id="PTHR44129">
    <property type="entry name" value="WD REPEAT-CONTAINING PROTEIN POP1"/>
    <property type="match status" value="1"/>
</dbReference>
<sequence length="1288" mass="137198">MTSPGHAGERPAPVVLRAEATEHGIVYQSAQSMIVVQGDVNSHRHEHYHHAGEEYDRTTSPATVHVCPYPGMRAFRLDEAEWFFGREDVVSQLLTRLRGCLTEHKPLAVVAPSGAGKSSVLRAGLLWELAKGQVEGSSQWRQLLFTPTTDPLGALSTGLAQVAGVEEAVVREAMGNEPHALPQLVRARLRLAPGERLVLVVDQFEELFTACEDEPARHRFVAALAALTEGTEAAEPVALAVYGLRADHYGSCLAFPYLRDVLDTHQVIVGPMDEREVRKAVTLPAARCGLKLEQVLVDLILSDLRGTAWRDENTAYGAGQLPLLAHALERTWLGRRGDTLTVGSYRDTGGIHGAIETTAQNVFRQLTPAAGSAARPFFLGLVRIDENGEVSRRRRTLRDLRRTATDPMAVDELAGRFTDARLLTQGVAHGEATVEVTHEALLWAWTELRDWIKAAGQHDVVRQEVEDSASVWDTAGRGDSTLLYRGTRLERARTWAADHQHDVQPLAAAFLTASQRQHRRARLIRRGAIATIVVLALLASGLAAFAFDSRSDALAQRDAAIFNRVTAEADRQRETNSALAAQLDLIAYRMRPTAGLSTRLMQGAGAVHATPLPQRFDTVYSVTFGPKGRLATGTGTLRIWDVSDPGRPAPLSGAIKPGSGPTAPTAYNKRGDLLAVGDAGNLQMYDVSDARRPVALSTLVPVSKGPVWSLRFSPDGRTLAVSTYYLSGAVATGTVELWDVAEPRRPRRLSTVHSVEGQVIVSTAFSPDGDTLAVSGGTAPGTTRSRLLRLWDVSDPARPRALGGEFGGHTNIVNRVAFSPDGRTLASAGSDNRAIVWDVSDPRRPKVVNTLFLNSPVMSVAFSPDGRILATGENSGSVHLWNAGAPGSTRVLGPPLRGHTTTVTALAFDATGRTLASGAIDGRVLLWRLPETLRVMSAGQGVESMAVTTDGRLLAAASGNRVTLWDVSDPTRLTPLGTLPPLRATANAVAFRPGPSRSPLLATGDVSGDVRLWDVSAPARPLPVGPALPGQTKPVGALAFDTGGRSLVASSLVVGGDVVGGLRVWDVSDPGRPDPLGDGEVRGQRMPLKGLAAAPQGGYFYTADTTGYLRVWHTADGGEAPSLTGEVLSPQIAFSLAASPRARLVATGGGDSKVRLWDVSRPRSPTAVGEPVLTGGITNSVGFSLDGTLLASGNAIGQVRLWDVSDPARISAYGYPVTGHGGAAMALVYAPRGGHLITGGADGTVRLWQTDTARARSMLCASTRHAMTAARWKEYVSPDLPYEPPCGD</sequence>
<feature type="repeat" description="WD" evidence="3">
    <location>
        <begin position="806"/>
        <end position="847"/>
    </location>
</feature>
<dbReference type="InterPro" id="IPR015943">
    <property type="entry name" value="WD40/YVTN_repeat-like_dom_sf"/>
</dbReference>
<protein>
    <recommendedName>
        <fullName evidence="4">Novel STAND NTPase 1 domain-containing protein</fullName>
    </recommendedName>
</protein>
<name>A0A5N8WQI8_9ACTN</name>
<feature type="repeat" description="WD" evidence="3">
    <location>
        <begin position="857"/>
        <end position="882"/>
    </location>
</feature>
<evidence type="ECO:0000256" key="1">
    <source>
        <dbReference type="ARBA" id="ARBA00022574"/>
    </source>
</evidence>
<dbReference type="PROSITE" id="PS00678">
    <property type="entry name" value="WD_REPEATS_1"/>
    <property type="match status" value="2"/>
</dbReference>
<dbReference type="PROSITE" id="PS50294">
    <property type="entry name" value="WD_REPEATS_REGION"/>
    <property type="match status" value="4"/>
</dbReference>
<keyword evidence="2" id="KW-0677">Repeat</keyword>
<feature type="repeat" description="WD" evidence="3">
    <location>
        <begin position="1135"/>
        <end position="1167"/>
    </location>
</feature>
<dbReference type="InterPro" id="IPR036322">
    <property type="entry name" value="WD40_repeat_dom_sf"/>
</dbReference>
<dbReference type="RefSeq" id="WP_152862612.1">
    <property type="nucleotide sequence ID" value="NZ_VMNX01000042.1"/>
</dbReference>
<proteinExistence type="predicted"/>
<dbReference type="InterPro" id="IPR020472">
    <property type="entry name" value="WD40_PAC1"/>
</dbReference>
<dbReference type="SUPFAM" id="SSF52540">
    <property type="entry name" value="P-loop containing nucleoside triphosphate hydrolases"/>
    <property type="match status" value="1"/>
</dbReference>
<dbReference type="InterPro" id="IPR027417">
    <property type="entry name" value="P-loop_NTPase"/>
</dbReference>
<dbReference type="Pfam" id="PF00400">
    <property type="entry name" value="WD40"/>
    <property type="match status" value="6"/>
</dbReference>
<evidence type="ECO:0000313" key="6">
    <source>
        <dbReference type="Proteomes" id="UP000373149"/>
    </source>
</evidence>
<keyword evidence="6" id="KW-1185">Reference proteome</keyword>
<keyword evidence="1 3" id="KW-0853">WD repeat</keyword>
<dbReference type="InterPro" id="IPR019775">
    <property type="entry name" value="WD40_repeat_CS"/>
</dbReference>
<evidence type="ECO:0000259" key="4">
    <source>
        <dbReference type="Pfam" id="PF20703"/>
    </source>
</evidence>
<feature type="repeat" description="WD" evidence="3">
    <location>
        <begin position="1180"/>
        <end position="1212"/>
    </location>
</feature>
<dbReference type="InterPro" id="IPR011047">
    <property type="entry name" value="Quinoprotein_ADH-like_sf"/>
</dbReference>
<evidence type="ECO:0000256" key="2">
    <source>
        <dbReference type="ARBA" id="ARBA00022737"/>
    </source>
</evidence>
<dbReference type="PROSITE" id="PS50082">
    <property type="entry name" value="WD_REPEATS_2"/>
    <property type="match status" value="6"/>
</dbReference>
<dbReference type="InterPro" id="IPR001680">
    <property type="entry name" value="WD40_rpt"/>
</dbReference>
<evidence type="ECO:0000256" key="3">
    <source>
        <dbReference type="PROSITE-ProRule" id="PRU00221"/>
    </source>
</evidence>
<organism evidence="5 6">
    <name type="scientific">Streptomyces acidicola</name>
    <dbReference type="NCBI Taxonomy" id="2596892"/>
    <lineage>
        <taxon>Bacteria</taxon>
        <taxon>Bacillati</taxon>
        <taxon>Actinomycetota</taxon>
        <taxon>Actinomycetes</taxon>
        <taxon>Kitasatosporales</taxon>
        <taxon>Streptomycetaceae</taxon>
        <taxon>Streptomyces</taxon>
    </lineage>
</organism>
<feature type="domain" description="Novel STAND NTPase 1" evidence="4">
    <location>
        <begin position="68"/>
        <end position="478"/>
    </location>
</feature>
<comment type="caution">
    <text evidence="5">The sequence shown here is derived from an EMBL/GenBank/DDBJ whole genome shotgun (WGS) entry which is preliminary data.</text>
</comment>
<reference evidence="5 6" key="1">
    <citation type="submission" date="2019-09" db="EMBL/GenBank/DDBJ databases">
        <authorList>
            <person name="Duangmal K."/>
            <person name="Teo W.F.A."/>
            <person name="Lipun K."/>
        </authorList>
    </citation>
    <scope>NUCLEOTIDE SEQUENCE [LARGE SCALE GENOMIC DNA]</scope>
    <source>
        <strain evidence="5 6">K1PN6</strain>
    </source>
</reference>
<dbReference type="CDD" id="cd00200">
    <property type="entry name" value="WD40"/>
    <property type="match status" value="1"/>
</dbReference>
<accession>A0A5N8WQI8</accession>
<feature type="repeat" description="WD" evidence="3">
    <location>
        <begin position="1217"/>
        <end position="1258"/>
    </location>
</feature>
<dbReference type="Gene3D" id="2.130.10.10">
    <property type="entry name" value="YVTN repeat-like/Quinoprotein amine dehydrogenase"/>
    <property type="match status" value="4"/>
</dbReference>
<gene>
    <name evidence="5" type="ORF">FPZ41_14315</name>
</gene>
<dbReference type="InterPro" id="IPR049052">
    <property type="entry name" value="nSTAND1"/>
</dbReference>
<dbReference type="EMBL" id="VMNX01000042">
    <property type="protein sequence ID" value="MPY49673.1"/>
    <property type="molecule type" value="Genomic_DNA"/>
</dbReference>
<dbReference type="InterPro" id="IPR050349">
    <property type="entry name" value="WD_LIS1/nudF_dynein_reg"/>
</dbReference>
<dbReference type="SMART" id="SM00320">
    <property type="entry name" value="WD40"/>
    <property type="match status" value="13"/>
</dbReference>
<dbReference type="Proteomes" id="UP000373149">
    <property type="component" value="Unassembled WGS sequence"/>
</dbReference>
<evidence type="ECO:0000313" key="5">
    <source>
        <dbReference type="EMBL" id="MPY49673.1"/>
    </source>
</evidence>
<dbReference type="SUPFAM" id="SSF50978">
    <property type="entry name" value="WD40 repeat-like"/>
    <property type="match status" value="1"/>
</dbReference>
<dbReference type="SUPFAM" id="SSF50998">
    <property type="entry name" value="Quinoprotein alcohol dehydrogenase-like"/>
    <property type="match status" value="1"/>
</dbReference>
<feature type="repeat" description="WD" evidence="3">
    <location>
        <begin position="896"/>
        <end position="937"/>
    </location>
</feature>